<dbReference type="PRINTS" id="PR00381">
    <property type="entry name" value="KINESINLIGHT"/>
</dbReference>
<dbReference type="Pfam" id="PF13424">
    <property type="entry name" value="TPR_12"/>
    <property type="match status" value="3"/>
</dbReference>
<evidence type="ECO:0000259" key="1">
    <source>
        <dbReference type="Pfam" id="PF00931"/>
    </source>
</evidence>
<reference evidence="3" key="2">
    <citation type="submission" date="2020-09" db="EMBL/GenBank/DDBJ databases">
        <authorList>
            <person name="Sun Q."/>
            <person name="Zhou Y."/>
        </authorList>
    </citation>
    <scope>NUCLEOTIDE SEQUENCE</scope>
    <source>
        <strain evidence="3">CGMCC 4.7430</strain>
    </source>
</reference>
<dbReference type="Pfam" id="PF00931">
    <property type="entry name" value="NB-ARC"/>
    <property type="match status" value="1"/>
</dbReference>
<dbReference type="InterPro" id="IPR002182">
    <property type="entry name" value="NB-ARC"/>
</dbReference>
<dbReference type="AlphaFoldDB" id="A0A918AB29"/>
<keyword evidence="4" id="KW-1185">Reference proteome</keyword>
<dbReference type="InterPro" id="IPR053137">
    <property type="entry name" value="NLR-like"/>
</dbReference>
<evidence type="ECO:0000259" key="2">
    <source>
        <dbReference type="Pfam" id="PF25000"/>
    </source>
</evidence>
<dbReference type="InterPro" id="IPR027417">
    <property type="entry name" value="P-loop_NTPase"/>
</dbReference>
<comment type="caution">
    <text evidence="3">The sequence shown here is derived from an EMBL/GenBank/DDBJ whole genome shotgun (WGS) entry which is preliminary data.</text>
</comment>
<protein>
    <submittedName>
        <fullName evidence="3">Tetratricopeptide repeat protein</fullName>
    </submittedName>
</protein>
<organism evidence="3 4">
    <name type="scientific">Nonomuraea glycinis</name>
    <dbReference type="NCBI Taxonomy" id="2047744"/>
    <lineage>
        <taxon>Bacteria</taxon>
        <taxon>Bacillati</taxon>
        <taxon>Actinomycetota</taxon>
        <taxon>Actinomycetes</taxon>
        <taxon>Streptosporangiales</taxon>
        <taxon>Streptosporangiaceae</taxon>
        <taxon>Nonomuraea</taxon>
    </lineage>
</organism>
<proteinExistence type="predicted"/>
<name>A0A918AB29_9ACTN</name>
<evidence type="ECO:0000313" key="3">
    <source>
        <dbReference type="EMBL" id="GGP14154.1"/>
    </source>
</evidence>
<dbReference type="EMBL" id="BMNK01000015">
    <property type="protein sequence ID" value="GGP14154.1"/>
    <property type="molecule type" value="Genomic_DNA"/>
</dbReference>
<dbReference type="PANTHER" id="PTHR46082:SF6">
    <property type="entry name" value="AAA+ ATPASE DOMAIN-CONTAINING PROTEIN-RELATED"/>
    <property type="match status" value="1"/>
</dbReference>
<dbReference type="GO" id="GO:0043531">
    <property type="term" value="F:ADP binding"/>
    <property type="evidence" value="ECO:0007669"/>
    <property type="project" value="InterPro"/>
</dbReference>
<accession>A0A918AB29</accession>
<dbReference type="SUPFAM" id="SSF48452">
    <property type="entry name" value="TPR-like"/>
    <property type="match status" value="3"/>
</dbReference>
<gene>
    <name evidence="3" type="ORF">GCM10012278_68810</name>
</gene>
<dbReference type="Gene3D" id="3.40.50.300">
    <property type="entry name" value="P-loop containing nucleotide triphosphate hydrolases"/>
    <property type="match status" value="1"/>
</dbReference>
<dbReference type="RefSeq" id="WP_189142923.1">
    <property type="nucleotide sequence ID" value="NZ_BMNK01000015.1"/>
</dbReference>
<dbReference type="InterPro" id="IPR011990">
    <property type="entry name" value="TPR-like_helical_dom_sf"/>
</dbReference>
<dbReference type="Gene3D" id="1.25.40.10">
    <property type="entry name" value="Tetratricopeptide repeat domain"/>
    <property type="match status" value="2"/>
</dbReference>
<reference evidence="3" key="1">
    <citation type="journal article" date="2014" name="Int. J. Syst. Evol. Microbiol.">
        <title>Complete genome sequence of Corynebacterium casei LMG S-19264T (=DSM 44701T), isolated from a smear-ripened cheese.</title>
        <authorList>
            <consortium name="US DOE Joint Genome Institute (JGI-PGF)"/>
            <person name="Walter F."/>
            <person name="Albersmeier A."/>
            <person name="Kalinowski J."/>
            <person name="Ruckert C."/>
        </authorList>
    </citation>
    <scope>NUCLEOTIDE SEQUENCE</scope>
    <source>
        <strain evidence="3">CGMCC 4.7430</strain>
    </source>
</reference>
<dbReference type="SUPFAM" id="SSF52540">
    <property type="entry name" value="P-loop containing nucleoside triphosphate hydrolases"/>
    <property type="match status" value="1"/>
</dbReference>
<feature type="domain" description="DUF7779" evidence="2">
    <location>
        <begin position="294"/>
        <end position="370"/>
    </location>
</feature>
<sequence length="780" mass="83595">MEATASEQGRVYQAARDLTVNHHYPPTPEPDQIIEGDIPQRPPSFQPRPHLLQRLAGVLGDLAPGQSGDEDGGGNGGAAVICAVGGTPGVGKTILAASYAWACQAERWPVVAWIAAETTAQIHTGLASLAQRLGERRADDDAATAAARAKAWLAATERPALLVFDNAADPETIRRWCPATGATRVLITTRNRAFLRLFEPVEVEVFTPEQAEAFLHRRTGLDDPGGAEALADELGHLPLALDQAATVIARLRLSYETYLILLRDFPVADYLSAQHGDPYPAGTAEVILLSATQAETILPEATELLPLLAVLSPAGVPLPVLHALSAEGIERVRVQQLLADLTDTSLITFNEDGSAVLMHRLVQRVLRDRAAHQGHLNGVLSQAVNLLHAFNAALPDGAETWAARAAVEMLIDQTNTLYLWTQTGDGLSADLLSLRHWCGQYLYDLADLTRAIPLYEVTLADRERVLGANHPNTLASRNNLASAYRSAGDLGRAIPLYETTLADRERVLDTDHPSILASRNNLAGAYQAAGDLGRAIPLYGTTLADRERVLGTDHPDTLSSRNNLAYAYQAAGDLGRAIPLYETTLADSVRVLGADHPDTLSSRNNLASAYESAGDLGRAIPLYETTLADREQVLGADHPNTLDSRNNLAGAYQAAGDLGRAIPLHEVTLADSVRVLGTDHPNTLSSRNNLANAYQAAGDLGRAIPLYETTLADRERVMGGDHPDTLTSRNNLASAHQAAGDLGRAILLYEATLADSVRVLGTNHPTTQVVRNNLEVALQK</sequence>
<feature type="domain" description="NB-ARC" evidence="1">
    <location>
        <begin position="81"/>
        <end position="215"/>
    </location>
</feature>
<dbReference type="Proteomes" id="UP000660745">
    <property type="component" value="Unassembled WGS sequence"/>
</dbReference>
<dbReference type="Pfam" id="PF13374">
    <property type="entry name" value="TPR_10"/>
    <property type="match status" value="2"/>
</dbReference>
<dbReference type="InterPro" id="IPR056681">
    <property type="entry name" value="DUF7779"/>
</dbReference>
<evidence type="ECO:0000313" key="4">
    <source>
        <dbReference type="Proteomes" id="UP000660745"/>
    </source>
</evidence>
<dbReference type="PANTHER" id="PTHR46082">
    <property type="entry name" value="ATP/GTP-BINDING PROTEIN-RELATED"/>
    <property type="match status" value="1"/>
</dbReference>
<dbReference type="Pfam" id="PF25000">
    <property type="entry name" value="DUF7779"/>
    <property type="match status" value="1"/>
</dbReference>